<proteinExistence type="predicted"/>
<dbReference type="Proteomes" id="UP001285263">
    <property type="component" value="Unassembled WGS sequence"/>
</dbReference>
<name>A0ABU5DCE9_9BURK</name>
<sequence>MTSRRRHRLQSWFALAILVLGMLAPGISAALSHARGDFALQDICSAGSPKSNSSDPVQNPALDMLTLGHCAMCHAHAADFAPPPLPAAAALLRSDLGFAMPERFYSAPVTAHGWRTAPARAPPASA</sequence>
<dbReference type="EMBL" id="JAXCLA010000001">
    <property type="protein sequence ID" value="MDY0742964.1"/>
    <property type="molecule type" value="Genomic_DNA"/>
</dbReference>
<evidence type="ECO:0000313" key="2">
    <source>
        <dbReference type="Proteomes" id="UP001285263"/>
    </source>
</evidence>
<evidence type="ECO:0000313" key="1">
    <source>
        <dbReference type="EMBL" id="MDY0742964.1"/>
    </source>
</evidence>
<organism evidence="1 2">
    <name type="scientific">Roseateles agri</name>
    <dbReference type="NCBI Taxonomy" id="3098619"/>
    <lineage>
        <taxon>Bacteria</taxon>
        <taxon>Pseudomonadati</taxon>
        <taxon>Pseudomonadota</taxon>
        <taxon>Betaproteobacteria</taxon>
        <taxon>Burkholderiales</taxon>
        <taxon>Sphaerotilaceae</taxon>
        <taxon>Roseateles</taxon>
    </lineage>
</organism>
<comment type="caution">
    <text evidence="1">The sequence shown here is derived from an EMBL/GenBank/DDBJ whole genome shotgun (WGS) entry which is preliminary data.</text>
</comment>
<keyword evidence="2" id="KW-1185">Reference proteome</keyword>
<dbReference type="InterPro" id="IPR021333">
    <property type="entry name" value="DUF2946"/>
</dbReference>
<accession>A0ABU5DCE9</accession>
<protein>
    <submittedName>
        <fullName evidence="1">DUF2946 family protein</fullName>
    </submittedName>
</protein>
<reference evidence="1 2" key="1">
    <citation type="submission" date="2023-11" db="EMBL/GenBank/DDBJ databases">
        <title>Paucibacter sp. nov., isolated from fresh soil in Korea.</title>
        <authorList>
            <person name="Le N.T.T."/>
        </authorList>
    </citation>
    <scope>NUCLEOTIDE SEQUENCE [LARGE SCALE GENOMIC DNA]</scope>
    <source>
        <strain evidence="1 2">R3-3</strain>
    </source>
</reference>
<dbReference type="Pfam" id="PF11162">
    <property type="entry name" value="DUF2946"/>
    <property type="match status" value="1"/>
</dbReference>
<dbReference type="RefSeq" id="WP_320420774.1">
    <property type="nucleotide sequence ID" value="NZ_JAXCLA010000001.1"/>
</dbReference>
<gene>
    <name evidence="1" type="ORF">SNE35_00530</name>
</gene>